<comment type="caution">
    <text evidence="2">The sequence shown here is derived from an EMBL/GenBank/DDBJ whole genome shotgun (WGS) entry which is preliminary data.</text>
</comment>
<dbReference type="Proteomes" id="UP000031561">
    <property type="component" value="Unassembled WGS sequence"/>
</dbReference>
<feature type="region of interest" description="Disordered" evidence="1">
    <location>
        <begin position="39"/>
        <end position="63"/>
    </location>
</feature>
<organism evidence="2 3">
    <name type="scientific">Lyngbya confervoides BDU141951</name>
    <dbReference type="NCBI Taxonomy" id="1574623"/>
    <lineage>
        <taxon>Bacteria</taxon>
        <taxon>Bacillati</taxon>
        <taxon>Cyanobacteriota</taxon>
        <taxon>Cyanophyceae</taxon>
        <taxon>Oscillatoriophycideae</taxon>
        <taxon>Oscillatoriales</taxon>
        <taxon>Microcoleaceae</taxon>
        <taxon>Lyngbya</taxon>
    </lineage>
</organism>
<sequence length="222" mass="23646">MKSVVTILPALLGILILPQAVKAQAHLLIPLAPAVPAEPAPRAVPNPAETVGTRPGQYSDNRLQPPASNVEALTAEKRFHHVGLVDSISGDYVTIHGEEGARTTHTFSPKLATIPQLSRGMLVSYNLTGNQISDLQVPVVKEVFEGVLIVVEEDVLGLVSAVGERKLTKLPREKIASLRLLPGQAVKVVEFEGTSMKVICSPGTHEAQPINLGVLTAPLQSY</sequence>
<reference evidence="2 3" key="1">
    <citation type="journal article" date="2015" name="Genome Announc.">
        <title>Draft Genome Sequence of Filamentous Marine Cyanobacterium Lyngbya confervoides Strain BDU141951.</title>
        <authorList>
            <person name="Chandrababunaidu M.M."/>
            <person name="Sen D."/>
            <person name="Tripathy S."/>
        </authorList>
    </citation>
    <scope>NUCLEOTIDE SEQUENCE [LARGE SCALE GENOMIC DNA]</scope>
    <source>
        <strain evidence="2 3">BDU141951</strain>
    </source>
</reference>
<name>A0ABD4T1W4_9CYAN</name>
<evidence type="ECO:0000313" key="3">
    <source>
        <dbReference type="Proteomes" id="UP000031561"/>
    </source>
</evidence>
<evidence type="ECO:0000313" key="2">
    <source>
        <dbReference type="EMBL" id="MCM1982330.1"/>
    </source>
</evidence>
<keyword evidence="3" id="KW-1185">Reference proteome</keyword>
<proteinExistence type="predicted"/>
<accession>A0ABD4T1W4</accession>
<dbReference type="EMBL" id="JTHE03000037">
    <property type="protein sequence ID" value="MCM1982330.1"/>
    <property type="molecule type" value="Genomic_DNA"/>
</dbReference>
<evidence type="ECO:0000256" key="1">
    <source>
        <dbReference type="SAM" id="MobiDB-lite"/>
    </source>
</evidence>
<dbReference type="AlphaFoldDB" id="A0ABD4T1W4"/>
<gene>
    <name evidence="2" type="ORF">QQ91_0005745</name>
</gene>
<protein>
    <submittedName>
        <fullName evidence="2">Uncharacterized protein</fullName>
    </submittedName>
</protein>
<dbReference type="RefSeq" id="WP_166280974.1">
    <property type="nucleotide sequence ID" value="NZ_JTHE03000037.1"/>
</dbReference>